<evidence type="ECO:0000313" key="10">
    <source>
        <dbReference type="EMBL" id="KAK1747851.1"/>
    </source>
</evidence>
<evidence type="ECO:0000256" key="5">
    <source>
        <dbReference type="ARBA" id="ARBA00023136"/>
    </source>
</evidence>
<name>A0AAD9DHC8_9STRA</name>
<dbReference type="Pfam" id="PF01529">
    <property type="entry name" value="DHHC"/>
    <property type="match status" value="1"/>
</dbReference>
<evidence type="ECO:0000313" key="11">
    <source>
        <dbReference type="Proteomes" id="UP001224775"/>
    </source>
</evidence>
<sequence length="286" mass="31463">MHCKFCNKCVGTFDHHCHWLNTCVGKANYDYFVRAVGSTLSLVVVHGSVLAGLVISFFVQYSIAQNGVEGSNLPIMDRSNQWFNANAGIFVAIVNLAFVVVDVVCVVLLAQLFLFHMKLRKEGITTYAYIVRDGQRKRVASQQKMEFERRRITALQQAEREGKIIRKWMLMAAGCPYVGENLCRPCDPLRVESSTKKEDNIENQDVSNADATDIEGGGVDVGECATTTNQCTHSDDNIANPASQSRPAALSSESFDNEEVAPAPLDSQSDETSTPLQQAMEAKTAS</sequence>
<comment type="subcellular location">
    <subcellularLocation>
        <location evidence="1">Membrane</location>
        <topology evidence="1">Multi-pass membrane protein</topology>
    </subcellularLocation>
</comment>
<feature type="transmembrane region" description="Helical" evidence="7">
    <location>
        <begin position="40"/>
        <end position="63"/>
    </location>
</feature>
<gene>
    <name evidence="10" type="ORF">QTG54_001814</name>
</gene>
<keyword evidence="2 7" id="KW-0808">Transferase</keyword>
<keyword evidence="6 7" id="KW-0012">Acyltransferase</keyword>
<evidence type="ECO:0000259" key="9">
    <source>
        <dbReference type="Pfam" id="PF01529"/>
    </source>
</evidence>
<feature type="compositionally biased region" description="Polar residues" evidence="8">
    <location>
        <begin position="266"/>
        <end position="277"/>
    </location>
</feature>
<dbReference type="PROSITE" id="PS50216">
    <property type="entry name" value="DHHC"/>
    <property type="match status" value="1"/>
</dbReference>
<dbReference type="EMBL" id="JATAAI010000002">
    <property type="protein sequence ID" value="KAK1747851.1"/>
    <property type="molecule type" value="Genomic_DNA"/>
</dbReference>
<organism evidence="10 11">
    <name type="scientific">Skeletonema marinoi</name>
    <dbReference type="NCBI Taxonomy" id="267567"/>
    <lineage>
        <taxon>Eukaryota</taxon>
        <taxon>Sar</taxon>
        <taxon>Stramenopiles</taxon>
        <taxon>Ochrophyta</taxon>
        <taxon>Bacillariophyta</taxon>
        <taxon>Coscinodiscophyceae</taxon>
        <taxon>Thalassiosirophycidae</taxon>
        <taxon>Thalassiosirales</taxon>
        <taxon>Skeletonemataceae</taxon>
        <taxon>Skeletonema</taxon>
        <taxon>Skeletonema marinoi-dohrnii complex</taxon>
    </lineage>
</organism>
<evidence type="ECO:0000256" key="8">
    <source>
        <dbReference type="SAM" id="MobiDB-lite"/>
    </source>
</evidence>
<dbReference type="GO" id="GO:0005794">
    <property type="term" value="C:Golgi apparatus"/>
    <property type="evidence" value="ECO:0007669"/>
    <property type="project" value="TreeGrafter"/>
</dbReference>
<dbReference type="GO" id="GO:0006612">
    <property type="term" value="P:protein targeting to membrane"/>
    <property type="evidence" value="ECO:0007669"/>
    <property type="project" value="TreeGrafter"/>
</dbReference>
<keyword evidence="4 7" id="KW-1133">Transmembrane helix</keyword>
<keyword evidence="11" id="KW-1185">Reference proteome</keyword>
<dbReference type="InterPro" id="IPR039859">
    <property type="entry name" value="PFA4/ZDH16/20/ERF2-like"/>
</dbReference>
<evidence type="ECO:0000256" key="2">
    <source>
        <dbReference type="ARBA" id="ARBA00022679"/>
    </source>
</evidence>
<evidence type="ECO:0000256" key="1">
    <source>
        <dbReference type="ARBA" id="ARBA00004141"/>
    </source>
</evidence>
<reference evidence="10" key="1">
    <citation type="submission" date="2023-06" db="EMBL/GenBank/DDBJ databases">
        <title>Survivors Of The Sea: Transcriptome response of Skeletonema marinoi to long-term dormancy.</title>
        <authorList>
            <person name="Pinder M.I.M."/>
            <person name="Kourtchenko O."/>
            <person name="Robertson E.K."/>
            <person name="Larsson T."/>
            <person name="Maumus F."/>
            <person name="Osuna-Cruz C.M."/>
            <person name="Vancaester E."/>
            <person name="Stenow R."/>
            <person name="Vandepoele K."/>
            <person name="Ploug H."/>
            <person name="Bruchert V."/>
            <person name="Godhe A."/>
            <person name="Topel M."/>
        </authorList>
    </citation>
    <scope>NUCLEOTIDE SEQUENCE</scope>
    <source>
        <strain evidence="10">R05AC</strain>
    </source>
</reference>
<dbReference type="Proteomes" id="UP001224775">
    <property type="component" value="Unassembled WGS sequence"/>
</dbReference>
<evidence type="ECO:0000256" key="6">
    <source>
        <dbReference type="ARBA" id="ARBA00023315"/>
    </source>
</evidence>
<feature type="region of interest" description="Disordered" evidence="8">
    <location>
        <begin position="193"/>
        <end position="286"/>
    </location>
</feature>
<feature type="domain" description="Palmitoyltransferase DHHC" evidence="9">
    <location>
        <begin position="2"/>
        <end position="130"/>
    </location>
</feature>
<keyword evidence="3 7" id="KW-0812">Transmembrane</keyword>
<feature type="transmembrane region" description="Helical" evidence="7">
    <location>
        <begin position="83"/>
        <end position="115"/>
    </location>
</feature>
<keyword evidence="5 7" id="KW-0472">Membrane</keyword>
<comment type="catalytic activity">
    <reaction evidence="7">
        <text>L-cysteinyl-[protein] + hexadecanoyl-CoA = S-hexadecanoyl-L-cysteinyl-[protein] + CoA</text>
        <dbReference type="Rhea" id="RHEA:36683"/>
        <dbReference type="Rhea" id="RHEA-COMP:10131"/>
        <dbReference type="Rhea" id="RHEA-COMP:11032"/>
        <dbReference type="ChEBI" id="CHEBI:29950"/>
        <dbReference type="ChEBI" id="CHEBI:57287"/>
        <dbReference type="ChEBI" id="CHEBI:57379"/>
        <dbReference type="ChEBI" id="CHEBI:74151"/>
        <dbReference type="EC" id="2.3.1.225"/>
    </reaction>
</comment>
<dbReference type="GO" id="GO:0016020">
    <property type="term" value="C:membrane"/>
    <property type="evidence" value="ECO:0007669"/>
    <property type="project" value="UniProtKB-SubCell"/>
</dbReference>
<evidence type="ECO:0000256" key="3">
    <source>
        <dbReference type="ARBA" id="ARBA00022692"/>
    </source>
</evidence>
<dbReference type="AlphaFoldDB" id="A0AAD9DHC8"/>
<comment type="domain">
    <text evidence="7">The DHHC domain is required for palmitoyltransferase activity.</text>
</comment>
<dbReference type="PANTHER" id="PTHR22883:SF203">
    <property type="entry name" value="PALMITOYLTRANSFERASE"/>
    <property type="match status" value="1"/>
</dbReference>
<proteinExistence type="inferred from homology"/>
<dbReference type="InterPro" id="IPR001594">
    <property type="entry name" value="Palmitoyltrfase_DHHC"/>
</dbReference>
<evidence type="ECO:0000256" key="7">
    <source>
        <dbReference type="RuleBase" id="RU079119"/>
    </source>
</evidence>
<feature type="compositionally biased region" description="Polar residues" evidence="8">
    <location>
        <begin position="240"/>
        <end position="254"/>
    </location>
</feature>
<protein>
    <recommendedName>
        <fullName evidence="7">Palmitoyltransferase</fullName>
        <ecNumber evidence="7">2.3.1.225</ecNumber>
    </recommendedName>
</protein>
<comment type="similarity">
    <text evidence="7">Belongs to the DHHC palmitoyltransferase family.</text>
</comment>
<accession>A0AAD9DHC8</accession>
<dbReference type="PANTHER" id="PTHR22883">
    <property type="entry name" value="ZINC FINGER DHHC DOMAIN CONTAINING PROTEIN"/>
    <property type="match status" value="1"/>
</dbReference>
<comment type="caution">
    <text evidence="10">The sequence shown here is derived from an EMBL/GenBank/DDBJ whole genome shotgun (WGS) entry which is preliminary data.</text>
</comment>
<dbReference type="GO" id="GO:0019706">
    <property type="term" value="F:protein-cysteine S-palmitoyltransferase activity"/>
    <property type="evidence" value="ECO:0007669"/>
    <property type="project" value="UniProtKB-EC"/>
</dbReference>
<dbReference type="GO" id="GO:0005783">
    <property type="term" value="C:endoplasmic reticulum"/>
    <property type="evidence" value="ECO:0007669"/>
    <property type="project" value="TreeGrafter"/>
</dbReference>
<dbReference type="EC" id="2.3.1.225" evidence="7"/>
<evidence type="ECO:0000256" key="4">
    <source>
        <dbReference type="ARBA" id="ARBA00022989"/>
    </source>
</evidence>